<keyword evidence="2" id="KW-0732">Signal</keyword>
<feature type="chain" id="PRO_5033988307" description="SCP domain-containing protein" evidence="2">
    <location>
        <begin position="18"/>
        <end position="199"/>
    </location>
</feature>
<dbReference type="SUPFAM" id="SSF55797">
    <property type="entry name" value="PR-1-like"/>
    <property type="match status" value="1"/>
</dbReference>
<accession>A0A8H3G2N1</accession>
<feature type="compositionally biased region" description="Low complexity" evidence="1">
    <location>
        <begin position="115"/>
        <end position="129"/>
    </location>
</feature>
<proteinExistence type="predicted"/>
<dbReference type="InterPro" id="IPR035940">
    <property type="entry name" value="CAP_sf"/>
</dbReference>
<reference evidence="4" key="1">
    <citation type="submission" date="2021-03" db="EMBL/GenBank/DDBJ databases">
        <authorList>
            <person name="Tagirdzhanova G."/>
        </authorList>
    </citation>
    <scope>NUCLEOTIDE SEQUENCE</scope>
</reference>
<protein>
    <recommendedName>
        <fullName evidence="3">SCP domain-containing protein</fullName>
    </recommendedName>
</protein>
<dbReference type="Gene3D" id="3.40.33.10">
    <property type="entry name" value="CAP"/>
    <property type="match status" value="1"/>
</dbReference>
<gene>
    <name evidence="4" type="ORF">HETSPECPRED_009663</name>
</gene>
<dbReference type="Proteomes" id="UP000664521">
    <property type="component" value="Unassembled WGS sequence"/>
</dbReference>
<dbReference type="EMBL" id="CAJPDS010000080">
    <property type="protein sequence ID" value="CAF9935116.1"/>
    <property type="molecule type" value="Genomic_DNA"/>
</dbReference>
<evidence type="ECO:0000313" key="5">
    <source>
        <dbReference type="Proteomes" id="UP000664521"/>
    </source>
</evidence>
<keyword evidence="5" id="KW-1185">Reference proteome</keyword>
<dbReference type="InterPro" id="IPR014044">
    <property type="entry name" value="CAP_dom"/>
</dbReference>
<name>A0A8H3G2N1_9LECA</name>
<comment type="caution">
    <text evidence="4">The sequence shown here is derived from an EMBL/GenBank/DDBJ whole genome shotgun (WGS) entry which is preliminary data.</text>
</comment>
<dbReference type="Pfam" id="PF00188">
    <property type="entry name" value="CAP"/>
    <property type="match status" value="1"/>
</dbReference>
<evidence type="ECO:0000313" key="4">
    <source>
        <dbReference type="EMBL" id="CAF9935116.1"/>
    </source>
</evidence>
<feature type="region of interest" description="Disordered" evidence="1">
    <location>
        <begin position="89"/>
        <end position="108"/>
    </location>
</feature>
<evidence type="ECO:0000259" key="3">
    <source>
        <dbReference type="Pfam" id="PF00188"/>
    </source>
</evidence>
<dbReference type="OrthoDB" id="337038at2759"/>
<feature type="signal peptide" evidence="2">
    <location>
        <begin position="1"/>
        <end position="17"/>
    </location>
</feature>
<dbReference type="AlphaFoldDB" id="A0A8H3G2N1"/>
<feature type="domain" description="SCP" evidence="3">
    <location>
        <begin position="163"/>
        <end position="194"/>
    </location>
</feature>
<feature type="region of interest" description="Disordered" evidence="1">
    <location>
        <begin position="113"/>
        <end position="138"/>
    </location>
</feature>
<evidence type="ECO:0000256" key="2">
    <source>
        <dbReference type="SAM" id="SignalP"/>
    </source>
</evidence>
<organism evidence="4 5">
    <name type="scientific">Heterodermia speciosa</name>
    <dbReference type="NCBI Taxonomy" id="116794"/>
    <lineage>
        <taxon>Eukaryota</taxon>
        <taxon>Fungi</taxon>
        <taxon>Dikarya</taxon>
        <taxon>Ascomycota</taxon>
        <taxon>Pezizomycotina</taxon>
        <taxon>Lecanoromycetes</taxon>
        <taxon>OSLEUM clade</taxon>
        <taxon>Lecanoromycetidae</taxon>
        <taxon>Caliciales</taxon>
        <taxon>Physciaceae</taxon>
        <taxon>Heterodermia</taxon>
    </lineage>
</organism>
<feature type="compositionally biased region" description="Low complexity" evidence="1">
    <location>
        <begin position="89"/>
        <end position="105"/>
    </location>
</feature>
<sequence>MRSPAIITALLAAGVVATPVFDRRALVTHEVVVTVTDYVTIGDLPSTSSSSTTSAKASPKVKVPVYVPHSHLHHHHPVVSPSVAPVPEPVTTTPEAVAPSPTSTTKMAYIPPVEPTSTSKAAPKTTTAPVESSAASTNEDLPKTVVAGLTSEDPIYHGLTLLHHNVHRTNHSAAALEWNQTLADFAKTTAQTCVWQHDL</sequence>
<evidence type="ECO:0000256" key="1">
    <source>
        <dbReference type="SAM" id="MobiDB-lite"/>
    </source>
</evidence>